<dbReference type="PROSITE" id="PS50042">
    <property type="entry name" value="CNMP_BINDING_3"/>
    <property type="match status" value="1"/>
</dbReference>
<organism evidence="6">
    <name type="scientific">bioreactor metagenome</name>
    <dbReference type="NCBI Taxonomy" id="1076179"/>
    <lineage>
        <taxon>unclassified sequences</taxon>
        <taxon>metagenomes</taxon>
        <taxon>ecological metagenomes</taxon>
    </lineage>
</organism>
<dbReference type="GO" id="GO:0006355">
    <property type="term" value="P:regulation of DNA-templated transcription"/>
    <property type="evidence" value="ECO:0007669"/>
    <property type="project" value="InterPro"/>
</dbReference>
<dbReference type="SUPFAM" id="SSF51206">
    <property type="entry name" value="cAMP-binding domain-like"/>
    <property type="match status" value="1"/>
</dbReference>
<sequence>MKRYYSFLAEIPLFQNINYTDIDPMLKCIGGYTAEYKKGNFISISGYATNYIGVIIKGAVHMLKEDAWGNKYLFSIMREKEIFGETFICSKTSVATVSFFAETDCTILLLPSDKLVSTCTKSCDFHHKLIENLVLLTAKKNFQLMEKLDIVTKKTLREKILTYLYQQYLIYKDINFTIPMGRLELADYLCVNRSALTRELSNMKKDGLLDYDKNTFRLLNIYN</sequence>
<keyword evidence="1" id="KW-0805">Transcription regulation</keyword>
<protein>
    <recommendedName>
        <fullName evidence="7">Cyclic nucleotide-binding domain-containing protein</fullName>
    </recommendedName>
</protein>
<dbReference type="InterPro" id="IPR014710">
    <property type="entry name" value="RmlC-like_jellyroll"/>
</dbReference>
<dbReference type="InterPro" id="IPR012318">
    <property type="entry name" value="HTH_CRP"/>
</dbReference>
<reference evidence="6" key="1">
    <citation type="submission" date="2019-08" db="EMBL/GenBank/DDBJ databases">
        <authorList>
            <person name="Kucharzyk K."/>
            <person name="Murdoch R.W."/>
            <person name="Higgins S."/>
            <person name="Loffler F."/>
        </authorList>
    </citation>
    <scope>NUCLEOTIDE SEQUENCE</scope>
</reference>
<evidence type="ECO:0000313" key="6">
    <source>
        <dbReference type="EMBL" id="MPM02309.1"/>
    </source>
</evidence>
<evidence type="ECO:0000259" key="4">
    <source>
        <dbReference type="PROSITE" id="PS50042"/>
    </source>
</evidence>
<dbReference type="AlphaFoldDB" id="A0A644WFD5"/>
<keyword evidence="2" id="KW-0238">DNA-binding</keyword>
<dbReference type="Gene3D" id="2.60.120.10">
    <property type="entry name" value="Jelly Rolls"/>
    <property type="match status" value="1"/>
</dbReference>
<comment type="caution">
    <text evidence="6">The sequence shown here is derived from an EMBL/GenBank/DDBJ whole genome shotgun (WGS) entry which is preliminary data.</text>
</comment>
<feature type="domain" description="HTH crp-type" evidence="5">
    <location>
        <begin position="154"/>
        <end position="222"/>
    </location>
</feature>
<dbReference type="Pfam" id="PF13545">
    <property type="entry name" value="HTH_Crp_2"/>
    <property type="match status" value="1"/>
</dbReference>
<dbReference type="EMBL" id="VSSQ01000859">
    <property type="protein sequence ID" value="MPM02309.1"/>
    <property type="molecule type" value="Genomic_DNA"/>
</dbReference>
<evidence type="ECO:0000256" key="3">
    <source>
        <dbReference type="ARBA" id="ARBA00023163"/>
    </source>
</evidence>
<dbReference type="SUPFAM" id="SSF46785">
    <property type="entry name" value="Winged helix' DNA-binding domain"/>
    <property type="match status" value="1"/>
</dbReference>
<keyword evidence="3" id="KW-0804">Transcription</keyword>
<accession>A0A644WFD5</accession>
<dbReference type="InterPro" id="IPR018490">
    <property type="entry name" value="cNMP-bd_dom_sf"/>
</dbReference>
<dbReference type="InterPro" id="IPR036390">
    <property type="entry name" value="WH_DNA-bd_sf"/>
</dbReference>
<dbReference type="PROSITE" id="PS51063">
    <property type="entry name" value="HTH_CRP_2"/>
    <property type="match status" value="1"/>
</dbReference>
<dbReference type="CDD" id="cd00038">
    <property type="entry name" value="CAP_ED"/>
    <property type="match status" value="1"/>
</dbReference>
<dbReference type="Pfam" id="PF00027">
    <property type="entry name" value="cNMP_binding"/>
    <property type="match status" value="1"/>
</dbReference>
<evidence type="ECO:0000256" key="1">
    <source>
        <dbReference type="ARBA" id="ARBA00023015"/>
    </source>
</evidence>
<dbReference type="InterPro" id="IPR000595">
    <property type="entry name" value="cNMP-bd_dom"/>
</dbReference>
<gene>
    <name evidence="6" type="ORF">SDC9_48554</name>
</gene>
<proteinExistence type="predicted"/>
<feature type="domain" description="Cyclic nucleotide-binding" evidence="4">
    <location>
        <begin position="13"/>
        <end position="136"/>
    </location>
</feature>
<evidence type="ECO:0000259" key="5">
    <source>
        <dbReference type="PROSITE" id="PS51063"/>
    </source>
</evidence>
<name>A0A644WFD5_9ZZZZ</name>
<evidence type="ECO:0008006" key="7">
    <source>
        <dbReference type="Google" id="ProtNLM"/>
    </source>
</evidence>
<evidence type="ECO:0000256" key="2">
    <source>
        <dbReference type="ARBA" id="ARBA00023125"/>
    </source>
</evidence>
<dbReference type="GO" id="GO:0003677">
    <property type="term" value="F:DNA binding"/>
    <property type="evidence" value="ECO:0007669"/>
    <property type="project" value="UniProtKB-KW"/>
</dbReference>